<keyword evidence="3" id="KW-0808">Transferase</keyword>
<gene>
    <name evidence="3" type="ORF">K491DRAFT_717735</name>
</gene>
<protein>
    <submittedName>
        <fullName evidence="3">Kinase-like protein</fullName>
    </submittedName>
</protein>
<evidence type="ECO:0000313" key="4">
    <source>
        <dbReference type="Proteomes" id="UP000799324"/>
    </source>
</evidence>
<sequence length="690" mass="78465">MATADTLQRLSRRGDDVHGKLIESDHGSPLRLLDSNKCLANQRKKQWKTHSAPKKRTPTALKRPTVRQPILTVLLQKPSPSEPVVDAKLTLHNVSGLTKPSSSITWAKSCLGEDTELTPVHKPRNRGRLQSYDGSKGRLQDQLRQALIRNSQDRHQRPQFLPLGQVNEIVTQQAVQAELSRCKTHMRKFVQKWKPLHAKVVCGDDDSYSFRKIFALLVLIERPFNIASFIKEDLHDGDLPLVTEHNPLGAKPYTILRKRGPVDGQPLKCFKDWTEGNIASFARLQWTMLAPVFTEIEDKKDCHRFFSQDTVLPFVSWEKEAHRSGNGQVYKVKIHPSHHNFQTSDEDELKDVFAVKELYSNKQDFVSRKEDFKLEVETLKRLTRCGHAHDHLITLLSSYEQAERYFLIFPWAGADLLGYWKTSKPLPPQDKETSLWLATQCHGLADALTRIHRYDTLSKTLLHPSSFARMGARGAGPVTDGNPLRLFGRHGDIKPNNILWFPGAKGSLGILKIADFGSVHFSTRNSVSCEDRGPIPNSATYQAPEWDLDDVRMLRSSYDIWTLGCVYLEFITWFMGGRELLEKFAAKRQEPDPRWLEYPEMQKDTFFTIDRLPSGKTARVKDAVLQSIKDLRSRPTCTPFFQAFLDIIQQDLLVVEGPDGGGRKSSANLASALYDLRDNCEKIPGYIPEG</sequence>
<dbReference type="InterPro" id="IPR000719">
    <property type="entry name" value="Prot_kinase_dom"/>
</dbReference>
<proteinExistence type="predicted"/>
<dbReference type="PANTHER" id="PTHR24359:SF37">
    <property type="entry name" value="PROTEIN KINASE DOMAIN-CONTAINING PROTEIN"/>
    <property type="match status" value="1"/>
</dbReference>
<name>A0A6A6T375_9PLEO</name>
<evidence type="ECO:0000256" key="1">
    <source>
        <dbReference type="SAM" id="MobiDB-lite"/>
    </source>
</evidence>
<dbReference type="GO" id="GO:0005524">
    <property type="term" value="F:ATP binding"/>
    <property type="evidence" value="ECO:0007669"/>
    <property type="project" value="InterPro"/>
</dbReference>
<reference evidence="3" key="1">
    <citation type="journal article" date="2020" name="Stud. Mycol.">
        <title>101 Dothideomycetes genomes: a test case for predicting lifestyles and emergence of pathogens.</title>
        <authorList>
            <person name="Haridas S."/>
            <person name="Albert R."/>
            <person name="Binder M."/>
            <person name="Bloem J."/>
            <person name="Labutti K."/>
            <person name="Salamov A."/>
            <person name="Andreopoulos B."/>
            <person name="Baker S."/>
            <person name="Barry K."/>
            <person name="Bills G."/>
            <person name="Bluhm B."/>
            <person name="Cannon C."/>
            <person name="Castanera R."/>
            <person name="Culley D."/>
            <person name="Daum C."/>
            <person name="Ezra D."/>
            <person name="Gonzalez J."/>
            <person name="Henrissat B."/>
            <person name="Kuo A."/>
            <person name="Liang C."/>
            <person name="Lipzen A."/>
            <person name="Lutzoni F."/>
            <person name="Magnuson J."/>
            <person name="Mondo S."/>
            <person name="Nolan M."/>
            <person name="Ohm R."/>
            <person name="Pangilinan J."/>
            <person name="Park H.-J."/>
            <person name="Ramirez L."/>
            <person name="Alfaro M."/>
            <person name="Sun H."/>
            <person name="Tritt A."/>
            <person name="Yoshinaga Y."/>
            <person name="Zwiers L.-H."/>
            <person name="Turgeon B."/>
            <person name="Goodwin S."/>
            <person name="Spatafora J."/>
            <person name="Crous P."/>
            <person name="Grigoriev I."/>
        </authorList>
    </citation>
    <scope>NUCLEOTIDE SEQUENCE</scope>
    <source>
        <strain evidence="3">CBS 122681</strain>
    </source>
</reference>
<accession>A0A6A6T375</accession>
<dbReference type="EMBL" id="MU004375">
    <property type="protein sequence ID" value="KAF2653767.1"/>
    <property type="molecule type" value="Genomic_DNA"/>
</dbReference>
<dbReference type="PANTHER" id="PTHR24359">
    <property type="entry name" value="SERINE/THREONINE-PROTEIN KINASE SBK1"/>
    <property type="match status" value="1"/>
</dbReference>
<dbReference type="Gene3D" id="1.10.510.10">
    <property type="entry name" value="Transferase(Phosphotransferase) domain 1"/>
    <property type="match status" value="2"/>
</dbReference>
<keyword evidence="3" id="KW-0418">Kinase</keyword>
<dbReference type="PROSITE" id="PS50011">
    <property type="entry name" value="PROTEIN_KINASE_DOM"/>
    <property type="match status" value="1"/>
</dbReference>
<evidence type="ECO:0000259" key="2">
    <source>
        <dbReference type="PROSITE" id="PS50011"/>
    </source>
</evidence>
<feature type="region of interest" description="Disordered" evidence="1">
    <location>
        <begin position="116"/>
        <end position="135"/>
    </location>
</feature>
<dbReference type="SMART" id="SM00220">
    <property type="entry name" value="S_TKc"/>
    <property type="match status" value="1"/>
</dbReference>
<evidence type="ECO:0000313" key="3">
    <source>
        <dbReference type="EMBL" id="KAF2653767.1"/>
    </source>
</evidence>
<dbReference type="GO" id="GO:0004674">
    <property type="term" value="F:protein serine/threonine kinase activity"/>
    <property type="evidence" value="ECO:0007669"/>
    <property type="project" value="TreeGrafter"/>
</dbReference>
<keyword evidence="4" id="KW-1185">Reference proteome</keyword>
<organism evidence="3 4">
    <name type="scientific">Lophiostoma macrostomum CBS 122681</name>
    <dbReference type="NCBI Taxonomy" id="1314788"/>
    <lineage>
        <taxon>Eukaryota</taxon>
        <taxon>Fungi</taxon>
        <taxon>Dikarya</taxon>
        <taxon>Ascomycota</taxon>
        <taxon>Pezizomycotina</taxon>
        <taxon>Dothideomycetes</taxon>
        <taxon>Pleosporomycetidae</taxon>
        <taxon>Pleosporales</taxon>
        <taxon>Lophiostomataceae</taxon>
        <taxon>Lophiostoma</taxon>
    </lineage>
</organism>
<dbReference type="Proteomes" id="UP000799324">
    <property type="component" value="Unassembled WGS sequence"/>
</dbReference>
<dbReference type="Pfam" id="PF00069">
    <property type="entry name" value="Pkinase"/>
    <property type="match status" value="1"/>
</dbReference>
<dbReference type="InterPro" id="IPR011009">
    <property type="entry name" value="Kinase-like_dom_sf"/>
</dbReference>
<feature type="domain" description="Protein kinase" evidence="2">
    <location>
        <begin position="315"/>
        <end position="645"/>
    </location>
</feature>
<dbReference type="OrthoDB" id="1046782at2759"/>
<dbReference type="SUPFAM" id="SSF56112">
    <property type="entry name" value="Protein kinase-like (PK-like)"/>
    <property type="match status" value="1"/>
</dbReference>
<dbReference type="AlphaFoldDB" id="A0A6A6T375"/>